<evidence type="ECO:0000256" key="4">
    <source>
        <dbReference type="ARBA" id="ARBA00023235"/>
    </source>
</evidence>
<dbReference type="HOGENOM" id="CLU_016902_4_4_9"/>
<dbReference type="RefSeq" id="WP_003541631.1">
    <property type="nucleotide sequence ID" value="NC_015565.1"/>
</dbReference>
<keyword evidence="4 7" id="KW-0413">Isomerase</keyword>
<dbReference type="AlphaFoldDB" id="F6B457"/>
<dbReference type="KEGG" id="dca:Desca_1252"/>
<organism evidence="9 10">
    <name type="scientific">Desulfotomaculum nigrificans (strain DSM 14880 / VKM B-2319 / CO-1-SRB)</name>
    <name type="common">Desulfotomaculum carboxydivorans</name>
    <dbReference type="NCBI Taxonomy" id="868595"/>
    <lineage>
        <taxon>Bacteria</taxon>
        <taxon>Bacillati</taxon>
        <taxon>Bacillota</taxon>
        <taxon>Clostridia</taxon>
        <taxon>Eubacteriales</taxon>
        <taxon>Desulfotomaculaceae</taxon>
        <taxon>Desulfotomaculum</taxon>
    </lineage>
</organism>
<dbReference type="FunFam" id="3.30.2350.10:FF:000006">
    <property type="entry name" value="Pseudouridine synthase"/>
    <property type="match status" value="1"/>
</dbReference>
<dbReference type="EC" id="5.4.99.-" evidence="7"/>
<dbReference type="STRING" id="868595.Desca_1252"/>
<dbReference type="PROSITE" id="PS01129">
    <property type="entry name" value="PSI_RLU"/>
    <property type="match status" value="1"/>
</dbReference>
<dbReference type="CDD" id="cd02869">
    <property type="entry name" value="PseudoU_synth_RluA_like"/>
    <property type="match status" value="1"/>
</dbReference>
<evidence type="ECO:0000313" key="9">
    <source>
        <dbReference type="EMBL" id="AEF94112.1"/>
    </source>
</evidence>
<gene>
    <name evidence="9" type="ordered locus">Desca_1252</name>
</gene>
<comment type="function">
    <text evidence="7">Responsible for synthesis of pseudouridine from uracil.</text>
</comment>
<evidence type="ECO:0000256" key="3">
    <source>
        <dbReference type="ARBA" id="ARBA00022884"/>
    </source>
</evidence>
<dbReference type="SMART" id="SM00363">
    <property type="entry name" value="S4"/>
    <property type="match status" value="1"/>
</dbReference>
<evidence type="ECO:0000256" key="1">
    <source>
        <dbReference type="ARBA" id="ARBA00000073"/>
    </source>
</evidence>
<dbReference type="PANTHER" id="PTHR21600:SF44">
    <property type="entry name" value="RIBOSOMAL LARGE SUBUNIT PSEUDOURIDINE SYNTHASE D"/>
    <property type="match status" value="1"/>
</dbReference>
<evidence type="ECO:0000256" key="5">
    <source>
        <dbReference type="PIRSR" id="PIRSR606225-1"/>
    </source>
</evidence>
<dbReference type="InterPro" id="IPR002942">
    <property type="entry name" value="S4_RNA-bd"/>
</dbReference>
<name>F6B457_DESCC</name>
<evidence type="ECO:0000256" key="2">
    <source>
        <dbReference type="ARBA" id="ARBA00010876"/>
    </source>
</evidence>
<dbReference type="EMBL" id="CP002736">
    <property type="protein sequence ID" value="AEF94112.1"/>
    <property type="molecule type" value="Genomic_DNA"/>
</dbReference>
<dbReference type="InterPro" id="IPR036986">
    <property type="entry name" value="S4_RNA-bd_sf"/>
</dbReference>
<evidence type="ECO:0000256" key="7">
    <source>
        <dbReference type="RuleBase" id="RU362028"/>
    </source>
</evidence>
<dbReference type="Proteomes" id="UP000009226">
    <property type="component" value="Chromosome"/>
</dbReference>
<evidence type="ECO:0000313" key="10">
    <source>
        <dbReference type="Proteomes" id="UP000009226"/>
    </source>
</evidence>
<dbReference type="Pfam" id="PF00849">
    <property type="entry name" value="PseudoU_synth_2"/>
    <property type="match status" value="1"/>
</dbReference>
<dbReference type="Gene3D" id="3.10.290.10">
    <property type="entry name" value="RNA-binding S4 domain"/>
    <property type="match status" value="1"/>
</dbReference>
<dbReference type="InterPro" id="IPR006224">
    <property type="entry name" value="PsdUridine_synth_RluA-like_CS"/>
</dbReference>
<dbReference type="InterPro" id="IPR050188">
    <property type="entry name" value="RluA_PseudoU_synthase"/>
</dbReference>
<dbReference type="GO" id="GO:0003723">
    <property type="term" value="F:RNA binding"/>
    <property type="evidence" value="ECO:0007669"/>
    <property type="project" value="UniProtKB-KW"/>
</dbReference>
<dbReference type="InterPro" id="IPR020103">
    <property type="entry name" value="PsdUridine_synth_cat_dom_sf"/>
</dbReference>
<dbReference type="GO" id="GO:0120159">
    <property type="term" value="F:rRNA pseudouridine synthase activity"/>
    <property type="evidence" value="ECO:0007669"/>
    <property type="project" value="UniProtKB-ARBA"/>
</dbReference>
<evidence type="ECO:0000259" key="8">
    <source>
        <dbReference type="SMART" id="SM00363"/>
    </source>
</evidence>
<dbReference type="Gene3D" id="3.30.2350.10">
    <property type="entry name" value="Pseudouridine synthase"/>
    <property type="match status" value="1"/>
</dbReference>
<comment type="catalytic activity">
    <reaction evidence="1 7">
        <text>a uridine in RNA = a pseudouridine in RNA</text>
        <dbReference type="Rhea" id="RHEA:48348"/>
        <dbReference type="Rhea" id="RHEA-COMP:12068"/>
        <dbReference type="Rhea" id="RHEA-COMP:12069"/>
        <dbReference type="ChEBI" id="CHEBI:65314"/>
        <dbReference type="ChEBI" id="CHEBI:65315"/>
    </reaction>
</comment>
<feature type="domain" description="RNA-binding S4" evidence="8">
    <location>
        <begin position="15"/>
        <end position="79"/>
    </location>
</feature>
<dbReference type="eggNOG" id="COG0564">
    <property type="taxonomic scope" value="Bacteria"/>
</dbReference>
<evidence type="ECO:0000256" key="6">
    <source>
        <dbReference type="PROSITE-ProRule" id="PRU00182"/>
    </source>
</evidence>
<comment type="similarity">
    <text evidence="2 7">Belongs to the pseudouridine synthase RluA family.</text>
</comment>
<dbReference type="InterPro" id="IPR006225">
    <property type="entry name" value="PsdUridine_synth_RluC/D"/>
</dbReference>
<dbReference type="CDD" id="cd00165">
    <property type="entry name" value="S4"/>
    <property type="match status" value="1"/>
</dbReference>
<reference evidence="9" key="1">
    <citation type="submission" date="2011-05" db="EMBL/GenBank/DDBJ databases">
        <title>Complete sequence of Desulfotomaculum carboxydivorans CO-1-SRB.</title>
        <authorList>
            <consortium name="US DOE Joint Genome Institute"/>
            <person name="Lucas S."/>
            <person name="Han J."/>
            <person name="Lapidus A."/>
            <person name="Cheng J.-F."/>
            <person name="Goodwin L."/>
            <person name="Pitluck S."/>
            <person name="Peters L."/>
            <person name="Mikhailova N."/>
            <person name="Lu M."/>
            <person name="Han C."/>
            <person name="Tapia R."/>
            <person name="Land M."/>
            <person name="Hauser L."/>
            <person name="Kyrpides N."/>
            <person name="Ivanova N."/>
            <person name="Pagani I."/>
            <person name="Stams A."/>
            <person name="Plugge C."/>
            <person name="Muyzer G."/>
            <person name="Kuever J."/>
            <person name="Parshina S."/>
            <person name="Ivanova A."/>
            <person name="Nazina T."/>
            <person name="Woyke T."/>
        </authorList>
    </citation>
    <scope>NUCLEOTIDE SEQUENCE [LARGE SCALE GENOMIC DNA]</scope>
    <source>
        <strain evidence="9">CO-1-SRB</strain>
    </source>
</reference>
<dbReference type="PROSITE" id="PS50889">
    <property type="entry name" value="S4"/>
    <property type="match status" value="1"/>
</dbReference>
<accession>F6B457</accession>
<feature type="active site" evidence="5">
    <location>
        <position position="138"/>
    </location>
</feature>
<keyword evidence="3 6" id="KW-0694">RNA-binding</keyword>
<sequence length="307" mass="34532">MDSYLFEVDQENAKSRLDVFLSGQCHDLSRSYIQRLIEEGQVTVNDLPTKANYKLRVGDRVAVEVPPAEELQVVPEPIPLDIYYEDNDVIVVNKPRGMVVHPAEGNTSGTLVNALLYHCRDLSGINGVLRPGIVHRLDKDTSGLIMVAKNDLAHNSLAQQLKDRTVTRRYRALVHNNIREEVGTVNAPIGRDPRDRQRMAVVERNSKPAVTHYRVLERFGQYTLVECRLETGRTHQIRVHMAYIGHPVVGDPKYGPTKPHFDLDGQLLHAGVLGFKHPTTGQYLEFTAPLPDIFEQVLHKLKSSGVS</sequence>
<dbReference type="PANTHER" id="PTHR21600">
    <property type="entry name" value="MITOCHONDRIAL RNA PSEUDOURIDINE SYNTHASE"/>
    <property type="match status" value="1"/>
</dbReference>
<protein>
    <recommendedName>
        <fullName evidence="7">Pseudouridine synthase</fullName>
        <ecNumber evidence="7">5.4.99.-</ecNumber>
    </recommendedName>
</protein>
<dbReference type="SUPFAM" id="SSF55120">
    <property type="entry name" value="Pseudouridine synthase"/>
    <property type="match status" value="1"/>
</dbReference>
<keyword evidence="10" id="KW-1185">Reference proteome</keyword>
<dbReference type="InterPro" id="IPR006145">
    <property type="entry name" value="PsdUridine_synth_RsuA/RluA"/>
</dbReference>
<proteinExistence type="inferred from homology"/>
<dbReference type="Pfam" id="PF01479">
    <property type="entry name" value="S4"/>
    <property type="match status" value="1"/>
</dbReference>
<dbReference type="NCBIfam" id="TIGR00005">
    <property type="entry name" value="rluA_subfam"/>
    <property type="match status" value="1"/>
</dbReference>
<dbReference type="GO" id="GO:0000455">
    <property type="term" value="P:enzyme-directed rRNA pseudouridine synthesis"/>
    <property type="evidence" value="ECO:0007669"/>
    <property type="project" value="UniProtKB-ARBA"/>
</dbReference>
<dbReference type="SUPFAM" id="SSF55174">
    <property type="entry name" value="Alpha-L RNA-binding motif"/>
    <property type="match status" value="1"/>
</dbReference>